<evidence type="ECO:0008006" key="3">
    <source>
        <dbReference type="Google" id="ProtNLM"/>
    </source>
</evidence>
<comment type="caution">
    <text evidence="1">The sequence shown here is derived from an EMBL/GenBank/DDBJ whole genome shotgun (WGS) entry which is preliminary data.</text>
</comment>
<dbReference type="EMBL" id="JBHUCX010000028">
    <property type="protein sequence ID" value="MFD1675249.1"/>
    <property type="molecule type" value="Genomic_DNA"/>
</dbReference>
<organism evidence="1 2">
    <name type="scientific">Alicyclobacillus fodiniaquatilis</name>
    <dbReference type="NCBI Taxonomy" id="1661150"/>
    <lineage>
        <taxon>Bacteria</taxon>
        <taxon>Bacillati</taxon>
        <taxon>Bacillota</taxon>
        <taxon>Bacilli</taxon>
        <taxon>Bacillales</taxon>
        <taxon>Alicyclobacillaceae</taxon>
        <taxon>Alicyclobacillus</taxon>
    </lineage>
</organism>
<evidence type="ECO:0000313" key="1">
    <source>
        <dbReference type="EMBL" id="MFD1675249.1"/>
    </source>
</evidence>
<sequence>MHIQSLNGSLTHIFEDEENQILAKSILGSTDVDKIAEDINQLCACELGSPIAHCLNVEFSVGASFGLALQDGRKIFLKIHKTNEDDRPAAITLASLTIISKIQRDLAASGFPCPSVIHEPIQTRYGVATVDAFENIGEQKDAHNSIIRGEIARTLADLIQRTQAYRSMPGLPCGRLFSSSTLYPVPHNVLFDFDGTAKGAAWIDEIARKAKMSIQDTKGEMVLGHTDWSLKHFRFKDSKIVMIYDWDSLKLEDELNLLGIAAATFTTTWDIKTKITPSVEECYAFVKDYEFYRGRPFTKQAFEKISAAITYCMAYISRCEFALDADGEKFEGSFRQALQEMNRRNVSIF</sequence>
<proteinExistence type="predicted"/>
<reference evidence="2" key="1">
    <citation type="journal article" date="2019" name="Int. J. Syst. Evol. Microbiol.">
        <title>The Global Catalogue of Microorganisms (GCM) 10K type strain sequencing project: providing services to taxonomists for standard genome sequencing and annotation.</title>
        <authorList>
            <consortium name="The Broad Institute Genomics Platform"/>
            <consortium name="The Broad Institute Genome Sequencing Center for Infectious Disease"/>
            <person name="Wu L."/>
            <person name="Ma J."/>
        </authorList>
    </citation>
    <scope>NUCLEOTIDE SEQUENCE [LARGE SCALE GENOMIC DNA]</scope>
    <source>
        <strain evidence="2">CGMCC 1.12286</strain>
    </source>
</reference>
<name>A0ABW4JHJ0_9BACL</name>
<dbReference type="InterPro" id="IPR011009">
    <property type="entry name" value="Kinase-like_dom_sf"/>
</dbReference>
<keyword evidence="2" id="KW-1185">Reference proteome</keyword>
<accession>A0ABW4JHJ0</accession>
<dbReference type="RefSeq" id="WP_377943125.1">
    <property type="nucleotide sequence ID" value="NZ_JBHUCX010000028.1"/>
</dbReference>
<dbReference type="Proteomes" id="UP001597079">
    <property type="component" value="Unassembled WGS sequence"/>
</dbReference>
<gene>
    <name evidence="1" type="ORF">ACFSB2_11140</name>
</gene>
<evidence type="ECO:0000313" key="2">
    <source>
        <dbReference type="Proteomes" id="UP001597079"/>
    </source>
</evidence>
<protein>
    <recommendedName>
        <fullName evidence="3">Aminoglycoside phosphotransferase domain-containing protein</fullName>
    </recommendedName>
</protein>
<dbReference type="SUPFAM" id="SSF56112">
    <property type="entry name" value="Protein kinase-like (PK-like)"/>
    <property type="match status" value="1"/>
</dbReference>